<dbReference type="Proteomes" id="UP000775872">
    <property type="component" value="Unassembled WGS sequence"/>
</dbReference>
<dbReference type="PANTHER" id="PTHR39598:SF1">
    <property type="entry name" value="AUSTINOID BIOSYNTHESIS CLUSTERS PROTEIN F-RELATED"/>
    <property type="match status" value="1"/>
</dbReference>
<organism evidence="1 2">
    <name type="scientific">Clonostachys solani</name>
    <dbReference type="NCBI Taxonomy" id="160281"/>
    <lineage>
        <taxon>Eukaryota</taxon>
        <taxon>Fungi</taxon>
        <taxon>Dikarya</taxon>
        <taxon>Ascomycota</taxon>
        <taxon>Pezizomycotina</taxon>
        <taxon>Sordariomycetes</taxon>
        <taxon>Hypocreomycetidae</taxon>
        <taxon>Hypocreales</taxon>
        <taxon>Bionectriaceae</taxon>
        <taxon>Clonostachys</taxon>
    </lineage>
</organism>
<comment type="caution">
    <text evidence="1">The sequence shown here is derived from an EMBL/GenBank/DDBJ whole genome shotgun (WGS) entry which is preliminary data.</text>
</comment>
<protein>
    <submittedName>
        <fullName evidence="1">Uncharacterized protein</fullName>
    </submittedName>
</protein>
<dbReference type="EMBL" id="CABFOC020000043">
    <property type="protein sequence ID" value="CAH0052197.1"/>
    <property type="molecule type" value="Genomic_DNA"/>
</dbReference>
<gene>
    <name evidence="1" type="ORF">CSOL1703_00015073</name>
</gene>
<dbReference type="AlphaFoldDB" id="A0A9N9ZAV7"/>
<dbReference type="OrthoDB" id="3758478at2759"/>
<dbReference type="InterPro" id="IPR050977">
    <property type="entry name" value="Fungal_Meroterpenoid_Isomerase"/>
</dbReference>
<evidence type="ECO:0000313" key="1">
    <source>
        <dbReference type="EMBL" id="CAH0052197.1"/>
    </source>
</evidence>
<reference evidence="1" key="1">
    <citation type="submission" date="2021-10" db="EMBL/GenBank/DDBJ databases">
        <authorList>
            <person name="Piombo E."/>
        </authorList>
    </citation>
    <scope>NUCLEOTIDE SEQUENCE</scope>
</reference>
<proteinExistence type="predicted"/>
<dbReference type="PANTHER" id="PTHR39598">
    <property type="entry name" value="AUSTINOL SYNTHESIS PROTEIN F-RELATED"/>
    <property type="match status" value="1"/>
</dbReference>
<name>A0A9N9ZAV7_9HYPO</name>
<accession>A0A9N9ZAV7</accession>
<sequence length="172" mass="19231">MEVQGSHLKENSQPETLVCPPTSETLFATAAEYLAVFKTLDPSSITHVQTQDYTHEFAPQSANLPGPFSLDEFAQFLSSIRKVINSFNMNARDTWVNPSLRQVVIRACSAPTFWDEVKAGGSKIDWSFEGEYIFILHLDDKGRKVRKVLEFVDSKGTERLMALIAQAMSITG</sequence>
<keyword evidence="2" id="KW-1185">Reference proteome</keyword>
<evidence type="ECO:0000313" key="2">
    <source>
        <dbReference type="Proteomes" id="UP000775872"/>
    </source>
</evidence>